<dbReference type="InterPro" id="IPR025833">
    <property type="entry name" value="GDYXXLXY"/>
</dbReference>
<name>A0ABZ1ARD9_AROEV</name>
<proteinExistence type="predicted"/>
<evidence type="ECO:0000313" key="3">
    <source>
        <dbReference type="Proteomes" id="UP001626593"/>
    </source>
</evidence>
<protein>
    <submittedName>
        <fullName evidence="2">GDYXXLXY domain-containing protein</fullName>
    </submittedName>
</protein>
<organism evidence="2 3">
    <name type="scientific">Aromatoleum evansii</name>
    <name type="common">Azoarcus evansii</name>
    <dbReference type="NCBI Taxonomy" id="59406"/>
    <lineage>
        <taxon>Bacteria</taxon>
        <taxon>Pseudomonadati</taxon>
        <taxon>Pseudomonadota</taxon>
        <taxon>Betaproteobacteria</taxon>
        <taxon>Rhodocyclales</taxon>
        <taxon>Rhodocyclaceae</taxon>
        <taxon>Aromatoleum</taxon>
    </lineage>
</organism>
<dbReference type="EMBL" id="CP141259">
    <property type="protein sequence ID" value="WRL46693.1"/>
    <property type="molecule type" value="Genomic_DNA"/>
</dbReference>
<evidence type="ECO:0000256" key="1">
    <source>
        <dbReference type="SAM" id="SignalP"/>
    </source>
</evidence>
<gene>
    <name evidence="2" type="ORF">U5817_01215</name>
</gene>
<keyword evidence="1" id="KW-0732">Signal</keyword>
<dbReference type="RefSeq" id="WP_407279448.1">
    <property type="nucleotide sequence ID" value="NZ_CP141259.1"/>
</dbReference>
<accession>A0ABZ1ARD9</accession>
<evidence type="ECO:0000313" key="2">
    <source>
        <dbReference type="EMBL" id="WRL46693.1"/>
    </source>
</evidence>
<dbReference type="Proteomes" id="UP001626593">
    <property type="component" value="Chromosome"/>
</dbReference>
<sequence length="164" mass="17932">MNPRTLRAALAAAFLLVAAAALYAVRDNERILAEGHIVLVQLAPVDPRSLMQGDYMALRYAIDNEILRSDGEGRYAHLAVDEEGRASLVGLGDALPSDPAQVAMKLRSRDGRETVGPNAFFFQEGRADDFSNAQWGEFRVDAGGKALLTHLRGDDLVRLGENRR</sequence>
<keyword evidence="3" id="KW-1185">Reference proteome</keyword>
<dbReference type="Pfam" id="PF14345">
    <property type="entry name" value="GDYXXLXY"/>
    <property type="match status" value="1"/>
</dbReference>
<feature type="signal peptide" evidence="1">
    <location>
        <begin position="1"/>
        <end position="23"/>
    </location>
</feature>
<feature type="chain" id="PRO_5046960226" evidence="1">
    <location>
        <begin position="24"/>
        <end position="164"/>
    </location>
</feature>
<reference evidence="2 3" key="1">
    <citation type="submission" date="2023-12" db="EMBL/GenBank/DDBJ databases">
        <title>A. evansii MAY27, complete genome.</title>
        <authorList>
            <person name="Wang Y."/>
        </authorList>
    </citation>
    <scope>NUCLEOTIDE SEQUENCE [LARGE SCALE GENOMIC DNA]</scope>
    <source>
        <strain evidence="2 3">MAY27</strain>
    </source>
</reference>